<proteinExistence type="predicted"/>
<name>A0A915KWW7_ROMCU</name>
<organism evidence="1 2">
    <name type="scientific">Romanomermis culicivorax</name>
    <name type="common">Nematode worm</name>
    <dbReference type="NCBI Taxonomy" id="13658"/>
    <lineage>
        <taxon>Eukaryota</taxon>
        <taxon>Metazoa</taxon>
        <taxon>Ecdysozoa</taxon>
        <taxon>Nematoda</taxon>
        <taxon>Enoplea</taxon>
        <taxon>Dorylaimia</taxon>
        <taxon>Mermithida</taxon>
        <taxon>Mermithoidea</taxon>
        <taxon>Mermithidae</taxon>
        <taxon>Romanomermis</taxon>
    </lineage>
</organism>
<evidence type="ECO:0000313" key="1">
    <source>
        <dbReference type="Proteomes" id="UP000887565"/>
    </source>
</evidence>
<dbReference type="WBParaSite" id="nRc.2.0.1.t42015-RA">
    <property type="protein sequence ID" value="nRc.2.0.1.t42015-RA"/>
    <property type="gene ID" value="nRc.2.0.1.g42015"/>
</dbReference>
<accession>A0A915KWW7</accession>
<sequence>MINNSDNLCLAQAIVVAIATLNKTHGAYQWDNICHSQGGSHSLQTQRACDSMTRAGLDNHTCPCGRQELEIIQRTLPMYKIKVFSKDIHSAIIYEAEDLYPNVSKC</sequence>
<evidence type="ECO:0000313" key="2">
    <source>
        <dbReference type="WBParaSite" id="nRc.2.0.1.t42015-RA"/>
    </source>
</evidence>
<protein>
    <submittedName>
        <fullName evidence="2">Uncharacterized protein</fullName>
    </submittedName>
</protein>
<reference evidence="2" key="1">
    <citation type="submission" date="2022-11" db="UniProtKB">
        <authorList>
            <consortium name="WormBaseParasite"/>
        </authorList>
    </citation>
    <scope>IDENTIFICATION</scope>
</reference>
<dbReference type="Proteomes" id="UP000887565">
    <property type="component" value="Unplaced"/>
</dbReference>
<keyword evidence="1" id="KW-1185">Reference proteome</keyword>
<dbReference type="AlphaFoldDB" id="A0A915KWW7"/>